<dbReference type="PANTHER" id="PTHR15690:SF0">
    <property type="entry name" value="NUCLEAR RECEPTOR COACTIVATOR 6"/>
    <property type="match status" value="1"/>
</dbReference>
<feature type="compositionally biased region" description="Basic and acidic residues" evidence="1">
    <location>
        <begin position="1622"/>
        <end position="1635"/>
    </location>
</feature>
<feature type="region of interest" description="Disordered" evidence="1">
    <location>
        <begin position="1711"/>
        <end position="1851"/>
    </location>
</feature>
<gene>
    <name evidence="3" type="ORF">CHIRRI_LOCUS5843</name>
</gene>
<feature type="compositionally biased region" description="Polar residues" evidence="1">
    <location>
        <begin position="1760"/>
        <end position="1772"/>
    </location>
</feature>
<feature type="compositionally biased region" description="Basic and acidic residues" evidence="1">
    <location>
        <begin position="736"/>
        <end position="747"/>
    </location>
</feature>
<feature type="compositionally biased region" description="Polar residues" evidence="1">
    <location>
        <begin position="1472"/>
        <end position="1484"/>
    </location>
</feature>
<sequence>MAEDSDGNDNLTAVVICEGDYHDPTFPQKLNKLVACLNSLIDEQPKSKRLKVNKVEPWNSVRVTLSIPKEAASKLRQLAAEGNSALRELGILSVQLEGDTVISLRLIDREIVLRTSSDNTAAGQQSSEGLGELTRILTQNKQQQQPNASTSSHSLDNPIPSTSNSISSSLSQQPASNLHNGPTDKNLFKSPNTICPMDGKLPVHVLPNVTTDTACEFPFESMTQARVIQRRENTMGMNQQHIGNSQHFIAPSNTVGQSPPPPYPNNNSNFNSNLNSKASSSSQASSLGTSQTQSHHPQQQMSNNINNNNNNNNSVSSGGGANNNIAISSPLLVNLLQNEVVNNSSLNNATTIQASSATVTNQHTSLVTSNSSVPDLHHMQSQSNIVNINKCVNVNKTQLPVQQSIVLNSQGSTQILNHAGALSNTKTLISNSNQQHQHVNNASTTILNPSISVPSHSVINNKLQQPQQQSIVTRLIGPSVQHQQPQQLQQNIRNIVPIHQHHQTLIARPPHLQHGGQMHQFRQPIQQTVGGNLPQQNIQAQYNSMPSSSSSTSLQAESSTSNFYDPMKVLNKPMDSATKSSYQEFARYQMQYNLSQQQQQQQNHIDGIQSVPQQNANLQQMLIKTEPKQSQQLNNSSGSETLGLNLTDLPDLNLTKNELDSLLPTLNPSELECALFDSKFDSLLEGKDLDLEFSSQNNNNNVNNNNNSSGIAKNESTTTNTTSLNVPPTINQNVQSKEKFPSEDKKKQQFLINPLTGDLEPMPSDQDSDHGSDNDSEESKRKKILLKQFGDMIQSDMSNSLYSDDDETSCSTGFSKGASDLSDGEKSNSTDILNTKIKKTRKEKIAKDGTIKTTTRKPKSLKPPKEKVPKVKPNSASKPRKNSTIPQVTTAEQQILSEGGTEKSVKLVLKLSKMDPKMDLSKPTTVSNFNVNSQSINSQQINKGNIQLVAQSNQQGTNFLMSSLNTNGNSNITLHNNQIIAPTSTAPTTIGTNNQQISLIQTSTGNTNEELRVPPLHISLRGRNSVVINSRKDRKKSQGGEDTDDASKKSLKRLNSQDHQISMIEQKEILVLNNHEKQQHQMLTSQDIPLSARIKNFSDPQQLVNSLANYNVTISATTGNTQSHLEVHNKDNIRMTSCDKVNHQQNNTAKLVSSITSGNKNFSDVSVSAVSNNPSNNTITTLVFGDGSSRKNLSELTNGLIMSDGKKRRLSGTTINEIKHQNDEIQQIHFTTLTGTIGSTNVGTLPQHSNLSSSKNLKGLNSTIISNNNSGVGGGQNKLNRQLSAKTSSLSSHQVKIINLVDLNSLTTSTMNNNNNNANNLSKTSLLSSSQTGGVMTSSTPQLPQDNSDTISEEKFKQKFLESVTQHITVSQHQQQKSNLLSHTSMSAMQTSTAMSASKDTILNREDNCSKNSIKITSINPDSKRNEIQTKDNNLSKDQQQQQRINVISANNSSNLNPSNGTSSSSLSSTAHQESPNTQTQTGEDSGIESMDALSEKSPHQTSHSPPARGIKRSISPKEDDHPGDVKSKGEIGEIEAALAEMEGSGIDELIKNCDSKERINGDYSLNENILNIARDLNEKRETTNDECCNKIIKIKDEKVMDASLMLIEDETNLMKNRHLNVKKEDDDNDLEAKNHKSQSLEPKPFRTNPPLYTYSAADKVQRDVTGTNSTSSNELDSLIKSENKSDMLQQLSIEIPLHGDSDNRIRTRASSKLESPLEMNRQSPPDTPASVKSSTKLTADRLSPKQILSGKNKRKRQGSESSTQSCVSDDMNSQRKKARKCASNATTQDEIDKNAMLNKSGKKQENMKFNSGTNKKDEESSDSDEPLSDMIGKSRNSRLSKSQTTSPTIAEEKVLRNHKVLTVNTMSNASNVKPVNTSPTPSITITQVVQGSLNSSTHSGGKNSTPGKQPSEEKIGTRRSVRMTTSTLASNKANVKASSLHSGSSSLAISTQHATNNNSTNVKSDQNEPRRKTRSAGLDSQSEGRRRRGSRESSK</sequence>
<evidence type="ECO:0000256" key="1">
    <source>
        <dbReference type="SAM" id="MobiDB-lite"/>
    </source>
</evidence>
<feature type="compositionally biased region" description="Polar residues" evidence="1">
    <location>
        <begin position="1952"/>
        <end position="1965"/>
    </location>
</feature>
<dbReference type="PANTHER" id="PTHR15690">
    <property type="entry name" value="NUCLEAR RECEPTOR COACTIVATOR 6"/>
    <property type="match status" value="1"/>
</dbReference>
<dbReference type="GO" id="GO:0045944">
    <property type="term" value="P:positive regulation of transcription by RNA polymerase II"/>
    <property type="evidence" value="ECO:0007669"/>
    <property type="project" value="TreeGrafter"/>
</dbReference>
<reference evidence="3" key="1">
    <citation type="submission" date="2022-01" db="EMBL/GenBank/DDBJ databases">
        <authorList>
            <person name="King R."/>
        </authorList>
    </citation>
    <scope>NUCLEOTIDE SEQUENCE</scope>
</reference>
<organism evidence="3 4">
    <name type="scientific">Chironomus riparius</name>
    <dbReference type="NCBI Taxonomy" id="315576"/>
    <lineage>
        <taxon>Eukaryota</taxon>
        <taxon>Metazoa</taxon>
        <taxon>Ecdysozoa</taxon>
        <taxon>Arthropoda</taxon>
        <taxon>Hexapoda</taxon>
        <taxon>Insecta</taxon>
        <taxon>Pterygota</taxon>
        <taxon>Neoptera</taxon>
        <taxon>Endopterygota</taxon>
        <taxon>Diptera</taxon>
        <taxon>Nematocera</taxon>
        <taxon>Chironomoidea</taxon>
        <taxon>Chironomidae</taxon>
        <taxon>Chironominae</taxon>
        <taxon>Chironomus</taxon>
    </lineage>
</organism>
<feature type="compositionally biased region" description="Polar residues" evidence="1">
    <location>
        <begin position="1893"/>
        <end position="1909"/>
    </location>
</feature>
<feature type="compositionally biased region" description="Basic and acidic residues" evidence="1">
    <location>
        <begin position="1516"/>
        <end position="1531"/>
    </location>
</feature>
<dbReference type="Proteomes" id="UP001153620">
    <property type="component" value="Chromosome 2"/>
</dbReference>
<feature type="region of interest" description="Disordered" evidence="1">
    <location>
        <begin position="1622"/>
        <end position="1652"/>
    </location>
</feature>
<dbReference type="GO" id="GO:0003713">
    <property type="term" value="F:transcription coactivator activity"/>
    <property type="evidence" value="ECO:0007669"/>
    <property type="project" value="InterPro"/>
</dbReference>
<evidence type="ECO:0000313" key="3">
    <source>
        <dbReference type="EMBL" id="CAH1718452.1"/>
    </source>
</evidence>
<feature type="region of interest" description="Disordered" evidence="1">
    <location>
        <begin position="1314"/>
        <end position="1350"/>
    </location>
</feature>
<feature type="compositionally biased region" description="Low complexity" evidence="1">
    <location>
        <begin position="1314"/>
        <end position="1332"/>
    </location>
</feature>
<dbReference type="InterPro" id="IPR026638">
    <property type="entry name" value="NCOA6"/>
</dbReference>
<feature type="region of interest" description="Disordered" evidence="1">
    <location>
        <begin position="139"/>
        <end position="191"/>
    </location>
</feature>
<feature type="compositionally biased region" description="Polar residues" evidence="1">
    <location>
        <begin position="1721"/>
        <end position="1738"/>
    </location>
</feature>
<feature type="compositionally biased region" description="Polar residues" evidence="1">
    <location>
        <begin position="1838"/>
        <end position="1849"/>
    </location>
</feature>
<name>A0A9P0NGV8_9DIPT</name>
<feature type="compositionally biased region" description="Polar residues" evidence="1">
    <location>
        <begin position="874"/>
        <end position="896"/>
    </location>
</feature>
<dbReference type="Pfam" id="PF13820">
    <property type="entry name" value="NCOA6_TRADD-N"/>
    <property type="match status" value="1"/>
</dbReference>
<dbReference type="InterPro" id="IPR032715">
    <property type="entry name" value="NCOA6_TRADD-N"/>
</dbReference>
<dbReference type="GO" id="GO:0035097">
    <property type="term" value="C:histone methyltransferase complex"/>
    <property type="evidence" value="ECO:0007669"/>
    <property type="project" value="TreeGrafter"/>
</dbReference>
<dbReference type="GO" id="GO:0005667">
    <property type="term" value="C:transcription regulator complex"/>
    <property type="evidence" value="ECO:0007669"/>
    <property type="project" value="TreeGrafter"/>
</dbReference>
<feature type="region of interest" description="Disordered" evidence="1">
    <location>
        <begin position="249"/>
        <end position="321"/>
    </location>
</feature>
<feature type="region of interest" description="Disordered" evidence="1">
    <location>
        <begin position="797"/>
        <end position="899"/>
    </location>
</feature>
<feature type="compositionally biased region" description="Polar residues" evidence="1">
    <location>
        <begin position="139"/>
        <end position="155"/>
    </location>
</feature>
<feature type="region of interest" description="Disordered" evidence="1">
    <location>
        <begin position="1658"/>
        <end position="1677"/>
    </location>
</feature>
<evidence type="ECO:0000313" key="4">
    <source>
        <dbReference type="Proteomes" id="UP001153620"/>
    </source>
</evidence>
<feature type="compositionally biased region" description="Low complexity" evidence="1">
    <location>
        <begin position="159"/>
        <end position="178"/>
    </location>
</feature>
<feature type="compositionally biased region" description="Polar residues" evidence="1">
    <location>
        <begin position="1923"/>
        <end position="1934"/>
    </location>
</feature>
<protein>
    <recommendedName>
        <fullName evidence="2">Nuclear receptor coactivator 6 TRADD-N domain-containing protein</fullName>
    </recommendedName>
</protein>
<feature type="region of interest" description="Disordered" evidence="1">
    <location>
        <begin position="695"/>
        <end position="780"/>
    </location>
</feature>
<accession>A0A9P0NGV8</accession>
<feature type="compositionally biased region" description="Low complexity" evidence="1">
    <location>
        <begin position="716"/>
        <end position="729"/>
    </location>
</feature>
<evidence type="ECO:0000259" key="2">
    <source>
        <dbReference type="Pfam" id="PF13820"/>
    </source>
</evidence>
<feature type="region of interest" description="Disordered" evidence="1">
    <location>
        <begin position="1449"/>
        <end position="1531"/>
    </location>
</feature>
<feature type="compositionally biased region" description="Polar residues" evidence="1">
    <location>
        <begin position="1333"/>
        <end position="1350"/>
    </location>
</feature>
<dbReference type="EMBL" id="OU895878">
    <property type="protein sequence ID" value="CAH1718452.1"/>
    <property type="molecule type" value="Genomic_DNA"/>
</dbReference>
<feature type="compositionally biased region" description="Low complexity" evidence="1">
    <location>
        <begin position="265"/>
        <end position="321"/>
    </location>
</feature>
<feature type="region of interest" description="Disordered" evidence="1">
    <location>
        <begin position="1022"/>
        <end position="1059"/>
    </location>
</feature>
<proteinExistence type="predicted"/>
<feature type="domain" description="Nuclear receptor coactivator 6 TRADD-N" evidence="2">
    <location>
        <begin position="13"/>
        <end position="142"/>
    </location>
</feature>
<feature type="compositionally biased region" description="Polar residues" evidence="1">
    <location>
        <begin position="1665"/>
        <end position="1676"/>
    </location>
</feature>
<feature type="compositionally biased region" description="Low complexity" evidence="1">
    <location>
        <begin position="697"/>
        <end position="707"/>
    </location>
</feature>
<reference evidence="3" key="2">
    <citation type="submission" date="2022-10" db="EMBL/GenBank/DDBJ databases">
        <authorList>
            <consortium name="ENA_rothamsted_submissions"/>
            <consortium name="culmorum"/>
            <person name="King R."/>
        </authorList>
    </citation>
    <scope>NUCLEOTIDE SEQUENCE</scope>
</reference>
<dbReference type="OrthoDB" id="10254794at2759"/>
<feature type="compositionally biased region" description="Low complexity" evidence="1">
    <location>
        <begin position="1449"/>
        <end position="1471"/>
    </location>
</feature>
<feature type="compositionally biased region" description="Low complexity" evidence="1">
    <location>
        <begin position="1938"/>
        <end position="1951"/>
    </location>
</feature>
<keyword evidence="4" id="KW-1185">Reference proteome</keyword>
<feature type="region of interest" description="Disordered" evidence="1">
    <location>
        <begin position="1893"/>
        <end position="1996"/>
    </location>
</feature>
<feature type="compositionally biased region" description="Basic and acidic residues" evidence="1">
    <location>
        <begin position="767"/>
        <end position="780"/>
    </location>
</feature>